<evidence type="ECO:0000256" key="4">
    <source>
        <dbReference type="ARBA" id="ARBA00022833"/>
    </source>
</evidence>
<dbReference type="OrthoDB" id="5363962at2759"/>
<evidence type="ECO:0000256" key="1">
    <source>
        <dbReference type="ARBA" id="ARBA00001947"/>
    </source>
</evidence>
<dbReference type="SUPFAM" id="SSF50129">
    <property type="entry name" value="GroES-like"/>
    <property type="match status" value="1"/>
</dbReference>
<organism evidence="10">
    <name type="scientific">Spathaspora passalidarum (strain NRRL Y-27907 / 11-Y1)</name>
    <dbReference type="NCBI Taxonomy" id="619300"/>
    <lineage>
        <taxon>Eukaryota</taxon>
        <taxon>Fungi</taxon>
        <taxon>Dikarya</taxon>
        <taxon>Ascomycota</taxon>
        <taxon>Saccharomycotina</taxon>
        <taxon>Pichiomycetes</taxon>
        <taxon>Debaryomycetaceae</taxon>
        <taxon>Spathaspora</taxon>
    </lineage>
</organism>
<evidence type="ECO:0000256" key="5">
    <source>
        <dbReference type="ARBA" id="ARBA00023002"/>
    </source>
</evidence>
<evidence type="ECO:0000313" key="9">
    <source>
        <dbReference type="EMBL" id="EGW34210.1"/>
    </source>
</evidence>
<feature type="domain" description="Alcohol dehydrogenase-like C-terminal" evidence="7">
    <location>
        <begin position="200"/>
        <end position="329"/>
    </location>
</feature>
<keyword evidence="10" id="KW-1185">Reference proteome</keyword>
<evidence type="ECO:0000259" key="8">
    <source>
        <dbReference type="Pfam" id="PF08240"/>
    </source>
</evidence>
<evidence type="ECO:0000313" key="10">
    <source>
        <dbReference type="Proteomes" id="UP000000709"/>
    </source>
</evidence>
<dbReference type="GO" id="GO:0034079">
    <property type="term" value="P:butanediol biosynthetic process"/>
    <property type="evidence" value="ECO:0007669"/>
    <property type="project" value="TreeGrafter"/>
</dbReference>
<dbReference type="HOGENOM" id="CLU_026673_11_0_1"/>
<keyword evidence="4 6" id="KW-0862">Zinc</keyword>
<evidence type="ECO:0000256" key="3">
    <source>
        <dbReference type="ARBA" id="ARBA00022723"/>
    </source>
</evidence>
<keyword evidence="3 6" id="KW-0479">Metal-binding</keyword>
<dbReference type="SUPFAM" id="SSF51735">
    <property type="entry name" value="NAD(P)-binding Rossmann-fold domains"/>
    <property type="match status" value="1"/>
</dbReference>
<reference evidence="9 10" key="1">
    <citation type="journal article" date="2011" name="Proc. Natl. Acad. Sci. U.S.A.">
        <title>Comparative genomics of xylose-fermenting fungi for enhanced biofuel production.</title>
        <authorList>
            <person name="Wohlbach D.J."/>
            <person name="Kuo A."/>
            <person name="Sato T.K."/>
            <person name="Potts K.M."/>
            <person name="Salamov A.A."/>
            <person name="LaButti K.M."/>
            <person name="Sun H."/>
            <person name="Clum A."/>
            <person name="Pangilinan J.L."/>
            <person name="Lindquist E.A."/>
            <person name="Lucas S."/>
            <person name="Lapidus A."/>
            <person name="Jin M."/>
            <person name="Gunawan C."/>
            <person name="Balan V."/>
            <person name="Dale B.E."/>
            <person name="Jeffries T.W."/>
            <person name="Zinkel R."/>
            <person name="Barry K.W."/>
            <person name="Grigoriev I.V."/>
            <person name="Gasch A.P."/>
        </authorList>
    </citation>
    <scope>NUCLEOTIDE SEQUENCE [LARGE SCALE GENOMIC DNA]</scope>
    <source>
        <strain evidence="10">NRRL Y-27907 / 11-Y1</strain>
    </source>
</reference>
<accession>G3AHP5</accession>
<dbReference type="PROSITE" id="PS00059">
    <property type="entry name" value="ADH_ZINC"/>
    <property type="match status" value="1"/>
</dbReference>
<dbReference type="InterPro" id="IPR002328">
    <property type="entry name" value="ADH_Zn_CS"/>
</dbReference>
<dbReference type="Proteomes" id="UP000000709">
    <property type="component" value="Unassembled WGS sequence"/>
</dbReference>
<dbReference type="InterPro" id="IPR011032">
    <property type="entry name" value="GroES-like_sf"/>
</dbReference>
<dbReference type="Gene3D" id="3.90.180.10">
    <property type="entry name" value="Medium-chain alcohol dehydrogenases, catalytic domain"/>
    <property type="match status" value="1"/>
</dbReference>
<dbReference type="AlphaFoldDB" id="G3AHP5"/>
<gene>
    <name evidence="9" type="ORF">SPAPADRAFT_59642</name>
</gene>
<dbReference type="PANTHER" id="PTHR43161:SF23">
    <property type="entry name" value="(R,R)-BUTANEDIOL DEHYDROGENASE-RELATED"/>
    <property type="match status" value="1"/>
</dbReference>
<evidence type="ECO:0000256" key="2">
    <source>
        <dbReference type="ARBA" id="ARBA00008072"/>
    </source>
</evidence>
<dbReference type="InParanoid" id="G3AHP5"/>
<dbReference type="Pfam" id="PF08240">
    <property type="entry name" value="ADH_N"/>
    <property type="match status" value="1"/>
</dbReference>
<dbReference type="Gene3D" id="3.40.50.720">
    <property type="entry name" value="NAD(P)-binding Rossmann-like Domain"/>
    <property type="match status" value="1"/>
</dbReference>
<dbReference type="EMBL" id="GL996500">
    <property type="protein sequence ID" value="EGW34210.1"/>
    <property type="molecule type" value="Genomic_DNA"/>
</dbReference>
<dbReference type="GO" id="GO:0000721">
    <property type="term" value="F:(R,R)-butanediol dehydrogenase activity"/>
    <property type="evidence" value="ECO:0007669"/>
    <property type="project" value="TreeGrafter"/>
</dbReference>
<evidence type="ECO:0000256" key="6">
    <source>
        <dbReference type="RuleBase" id="RU361277"/>
    </source>
</evidence>
<dbReference type="GO" id="GO:0008270">
    <property type="term" value="F:zinc ion binding"/>
    <property type="evidence" value="ECO:0007669"/>
    <property type="project" value="InterPro"/>
</dbReference>
<proteinExistence type="inferred from homology"/>
<sequence length="372" mass="40995">MKAVEYHGPGNLRFVKDRQEPQIVHPHDVKIKVKYVGICSPDVKEYKDSVFFKDEVDPLSKKKKKGQVMGHEVSGKIVEVGPEVKDLKVGQYVVLEANGHCHDKKILEQNETSICDACAEGCYNCCQKKGYYGLGFSDGGMAEYLVVGDAHVVPYPENIIPPDVATLMESLAVSWHGVRTSRITEEKPADRSALVIGGGPIGLSTVLALRGQNVDKIVVSEPEQTRREVAEKLGAKVFDPTNRTNSTDDLIKLSEENLGYSYVYDCSGRRDSFDTMLSCVKPGGVATNLTMSADKTVRQWPMTLTKHECIFKGSTSYVREDFKEIISAFEGGVLDPKEVSLLISDKKNLEEGVDAISHLANTKKDVKILLAP</sequence>
<dbReference type="InterPro" id="IPR013154">
    <property type="entry name" value="ADH-like_N"/>
</dbReference>
<dbReference type="KEGG" id="spaa:SPAPADRAFT_59642"/>
<dbReference type="RefSeq" id="XP_007373794.1">
    <property type="nucleotide sequence ID" value="XM_007373732.1"/>
</dbReference>
<evidence type="ECO:0000259" key="7">
    <source>
        <dbReference type="Pfam" id="PF00107"/>
    </source>
</evidence>
<dbReference type="PANTHER" id="PTHR43161">
    <property type="entry name" value="SORBITOL DEHYDROGENASE"/>
    <property type="match status" value="1"/>
</dbReference>
<keyword evidence="5" id="KW-0560">Oxidoreductase</keyword>
<name>G3AHP5_SPAPN</name>
<comment type="similarity">
    <text evidence="2 6">Belongs to the zinc-containing alcohol dehydrogenase family.</text>
</comment>
<dbReference type="OMA" id="VIIGHEY"/>
<dbReference type="InterPro" id="IPR013149">
    <property type="entry name" value="ADH-like_C"/>
</dbReference>
<protein>
    <submittedName>
        <fullName evidence="9">Sorbitol dehydrogenase</fullName>
    </submittedName>
</protein>
<dbReference type="InterPro" id="IPR036291">
    <property type="entry name" value="NAD(P)-bd_dom_sf"/>
</dbReference>
<dbReference type="GeneID" id="18873000"/>
<dbReference type="GO" id="GO:0005737">
    <property type="term" value="C:cytoplasm"/>
    <property type="evidence" value="ECO:0007669"/>
    <property type="project" value="TreeGrafter"/>
</dbReference>
<comment type="cofactor">
    <cofactor evidence="1 6">
        <name>Zn(2+)</name>
        <dbReference type="ChEBI" id="CHEBI:29105"/>
    </cofactor>
</comment>
<dbReference type="Pfam" id="PF00107">
    <property type="entry name" value="ADH_zinc_N"/>
    <property type="match status" value="1"/>
</dbReference>
<feature type="domain" description="Alcohol dehydrogenase-like N-terminal" evidence="8">
    <location>
        <begin position="26"/>
        <end position="157"/>
    </location>
</feature>
<dbReference type="STRING" id="619300.G3AHP5"/>
<dbReference type="eggNOG" id="KOG0024">
    <property type="taxonomic scope" value="Eukaryota"/>
</dbReference>